<evidence type="ECO:0000313" key="1">
    <source>
        <dbReference type="EMBL" id="KAJ4723309.1"/>
    </source>
</evidence>
<evidence type="ECO:0000313" key="2">
    <source>
        <dbReference type="Proteomes" id="UP001164539"/>
    </source>
</evidence>
<dbReference type="EMBL" id="CM051396">
    <property type="protein sequence ID" value="KAJ4723309.1"/>
    <property type="molecule type" value="Genomic_DNA"/>
</dbReference>
<organism evidence="1 2">
    <name type="scientific">Melia azedarach</name>
    <name type="common">Chinaberry tree</name>
    <dbReference type="NCBI Taxonomy" id="155640"/>
    <lineage>
        <taxon>Eukaryota</taxon>
        <taxon>Viridiplantae</taxon>
        <taxon>Streptophyta</taxon>
        <taxon>Embryophyta</taxon>
        <taxon>Tracheophyta</taxon>
        <taxon>Spermatophyta</taxon>
        <taxon>Magnoliopsida</taxon>
        <taxon>eudicotyledons</taxon>
        <taxon>Gunneridae</taxon>
        <taxon>Pentapetalae</taxon>
        <taxon>rosids</taxon>
        <taxon>malvids</taxon>
        <taxon>Sapindales</taxon>
        <taxon>Meliaceae</taxon>
        <taxon>Melia</taxon>
    </lineage>
</organism>
<name>A0ACC1YIW1_MELAZ</name>
<comment type="caution">
    <text evidence="1">The sequence shown here is derived from an EMBL/GenBank/DDBJ whole genome shotgun (WGS) entry which is preliminary data.</text>
</comment>
<reference evidence="1 2" key="1">
    <citation type="journal article" date="2023" name="Science">
        <title>Complex scaffold remodeling in plant triterpene biosynthesis.</title>
        <authorList>
            <person name="De La Pena R."/>
            <person name="Hodgson H."/>
            <person name="Liu J.C."/>
            <person name="Stephenson M.J."/>
            <person name="Martin A.C."/>
            <person name="Owen C."/>
            <person name="Harkess A."/>
            <person name="Leebens-Mack J."/>
            <person name="Jimenez L.E."/>
            <person name="Osbourn A."/>
            <person name="Sattely E.S."/>
        </authorList>
    </citation>
    <scope>NUCLEOTIDE SEQUENCE [LARGE SCALE GENOMIC DNA]</scope>
    <source>
        <strain evidence="2">cv. JPN11</strain>
        <tissue evidence="1">Leaf</tissue>
    </source>
</reference>
<proteinExistence type="predicted"/>
<keyword evidence="1" id="KW-0548">Nucleotidyltransferase</keyword>
<keyword evidence="1" id="KW-0808">Transferase</keyword>
<gene>
    <name evidence="1" type="ORF">OWV82_006693</name>
</gene>
<dbReference type="Proteomes" id="UP001164539">
    <property type="component" value="Chromosome 3"/>
</dbReference>
<sequence length="392" mass="44904">MESLSEAWERYKDMLRRCSHHGLPSWLQVQTFYNGLSCTTRTMIDAAAGGALMSKTPDEAYQLLEEMASNNYQWPSDRSTQRKVVGVHEIDAITTLTAQVTTLSRQLGTLNVNAIQSRVQVCELCGGNHASVNCQVGSPFASSSSEQANFVSNFQRHQQNAYLNTYNPAWKHHPKFSWSNDQNFMKPPPSFQPQEKKVNLEDALAQLTMNTSKFMTKTETTLQNQAASIRNLEVQVGQLASMMTERQQRSLPSNTETNPREHVNAITLQSGKKLEEPKDKMKEQKREQHESSSSNQAKTEEETKEWHDRKAFGKHFAPGYRVLLFNWRSRLFLGKPKTRWLGPFTVVWVLLYGAVEINHETKGIFKVNGQRLKHYMDNEFEQCKTIINLEKL</sequence>
<keyword evidence="2" id="KW-1185">Reference proteome</keyword>
<keyword evidence="1" id="KW-0239">DNA-directed DNA polymerase</keyword>
<protein>
    <submittedName>
        <fullName evidence="1">DNA-directed DNA polymerase</fullName>
    </submittedName>
</protein>
<accession>A0ACC1YIW1</accession>